<gene>
    <name evidence="2" type="ORF">FHR82_000378</name>
</gene>
<dbReference type="EMBL" id="JACHJQ010000001">
    <property type="protein sequence ID" value="MBB4904168.1"/>
    <property type="molecule type" value="Genomic_DNA"/>
</dbReference>
<name>A0A7W7VBI5_9PSEU</name>
<sequence>MKTTDTGIESLLIDLSTTSFARLRGLNSSAIRQAVHHALERTGALRDKKSGESGQGERVD</sequence>
<evidence type="ECO:0000313" key="2">
    <source>
        <dbReference type="EMBL" id="MBB4904168.1"/>
    </source>
</evidence>
<comment type="caution">
    <text evidence="2">The sequence shown here is derived from an EMBL/GenBank/DDBJ whole genome shotgun (WGS) entry which is preliminary data.</text>
</comment>
<organism evidence="2 3">
    <name type="scientific">Actinophytocola algeriensis</name>
    <dbReference type="NCBI Taxonomy" id="1768010"/>
    <lineage>
        <taxon>Bacteria</taxon>
        <taxon>Bacillati</taxon>
        <taxon>Actinomycetota</taxon>
        <taxon>Actinomycetes</taxon>
        <taxon>Pseudonocardiales</taxon>
        <taxon>Pseudonocardiaceae</taxon>
    </lineage>
</organism>
<dbReference type="Proteomes" id="UP000520767">
    <property type="component" value="Unassembled WGS sequence"/>
</dbReference>
<proteinExistence type="predicted"/>
<feature type="region of interest" description="Disordered" evidence="1">
    <location>
        <begin position="41"/>
        <end position="60"/>
    </location>
</feature>
<evidence type="ECO:0000313" key="3">
    <source>
        <dbReference type="Proteomes" id="UP000520767"/>
    </source>
</evidence>
<reference evidence="2 3" key="1">
    <citation type="submission" date="2020-08" db="EMBL/GenBank/DDBJ databases">
        <title>Genomic Encyclopedia of Type Strains, Phase III (KMG-III): the genomes of soil and plant-associated and newly described type strains.</title>
        <authorList>
            <person name="Whitman W."/>
        </authorList>
    </citation>
    <scope>NUCLEOTIDE SEQUENCE [LARGE SCALE GENOMIC DNA]</scope>
    <source>
        <strain evidence="2 3">CECT 8960</strain>
    </source>
</reference>
<evidence type="ECO:0000256" key="1">
    <source>
        <dbReference type="SAM" id="MobiDB-lite"/>
    </source>
</evidence>
<keyword evidence="3" id="KW-1185">Reference proteome</keyword>
<accession>A0A7W7VBI5</accession>
<protein>
    <submittedName>
        <fullName evidence="2">Uncharacterized protein</fullName>
    </submittedName>
</protein>
<dbReference type="AlphaFoldDB" id="A0A7W7VBI5"/>